<evidence type="ECO:0000313" key="1">
    <source>
        <dbReference type="EMBL" id="AUN98286.1"/>
    </source>
</evidence>
<dbReference type="RefSeq" id="WP_102243577.1">
    <property type="nucleotide sequence ID" value="NZ_CP025704.1"/>
</dbReference>
<dbReference type="AlphaFoldDB" id="A0A2K9NRY6"/>
<dbReference type="KEGG" id="bsto:C0V70_09250"/>
<dbReference type="EMBL" id="CP025704">
    <property type="protein sequence ID" value="AUN98286.1"/>
    <property type="molecule type" value="Genomic_DNA"/>
</dbReference>
<dbReference type="Proteomes" id="UP000235584">
    <property type="component" value="Chromosome"/>
</dbReference>
<evidence type="ECO:0000313" key="2">
    <source>
        <dbReference type="Proteomes" id="UP000235584"/>
    </source>
</evidence>
<name>A0A2K9NRY6_BACTC</name>
<keyword evidence="2" id="KW-1185">Reference proteome</keyword>
<proteinExistence type="predicted"/>
<accession>A0A2K9NRY6</accession>
<protein>
    <submittedName>
        <fullName evidence="1">Uncharacterized protein</fullName>
    </submittedName>
</protein>
<sequence length="132" mass="14878">MKKIGLILGLLLLIVSNSYAGHGVERGMVEIKDQGKLESIISKFLSKKLRSCALGISNESFTVESVKVENVRVDQGIIDTYYTIDLSYDAFKQDMISNDVTVKVLDADFDNWRDYEEKLSSEISFDRNGLCK</sequence>
<dbReference type="OrthoDB" id="5294381at2"/>
<organism evidence="1 2">
    <name type="scientific">Bacteriovorax stolpii</name>
    <name type="common">Bdellovibrio stolpii</name>
    <dbReference type="NCBI Taxonomy" id="960"/>
    <lineage>
        <taxon>Bacteria</taxon>
        <taxon>Pseudomonadati</taxon>
        <taxon>Bdellovibrionota</taxon>
        <taxon>Bacteriovoracia</taxon>
        <taxon>Bacteriovoracales</taxon>
        <taxon>Bacteriovoracaceae</taxon>
        <taxon>Bacteriovorax</taxon>
    </lineage>
</organism>
<gene>
    <name evidence="1" type="ORF">C0V70_09250</name>
</gene>
<reference evidence="1 2" key="1">
    <citation type="submission" date="2018-01" db="EMBL/GenBank/DDBJ databases">
        <title>Complete genome sequence of Bacteriovorax stolpii DSM12778.</title>
        <authorList>
            <person name="Tang B."/>
            <person name="Chang J."/>
        </authorList>
    </citation>
    <scope>NUCLEOTIDE SEQUENCE [LARGE SCALE GENOMIC DNA]</scope>
    <source>
        <strain evidence="1 2">DSM 12778</strain>
    </source>
</reference>